<reference evidence="4 5" key="1">
    <citation type="submission" date="2019-03" db="EMBL/GenBank/DDBJ databases">
        <authorList>
            <person name="Gaulin E."/>
            <person name="Dumas B."/>
        </authorList>
    </citation>
    <scope>NUCLEOTIDE SEQUENCE [LARGE SCALE GENOMIC DNA]</scope>
    <source>
        <strain evidence="4">CBS 568.67</strain>
    </source>
</reference>
<feature type="coiled-coil region" evidence="1">
    <location>
        <begin position="69"/>
        <end position="96"/>
    </location>
</feature>
<evidence type="ECO:0000313" key="3">
    <source>
        <dbReference type="EMBL" id="KAF0719552.1"/>
    </source>
</evidence>
<sequence>MSGIPCDGCGQWNRPTFARCSQCKKAMVDDKSKVKLLYDQLLVLESSFAKLGGVANFVADDDDIVETEMMRLRMDLEAKKEQCEALELNLHVAKEANELQMQDFNVAQEAWRAAAYESRIIAERHAHELRTWESAMASERAIHKVEVDHLKAQIQRFQPQLQSKSNEHSRPHVDASTAVAINPSSHATKRCLKTAPETNLLPSSKRRRNAPADDTVVTSSQANEQTLPPDEAKTTCFEWADGSVHPFPEDWHFPSVSCQDMWLLWFCGDPVTQVGPFRLLSEIDTKHGKQLFCKCKHVMEKLIAIAMDAKWISSEDEIARLARADLVALFVKAFHVLIPRGSDGSRSPTSTDTTLDARKATTKLAARLNTRACDDDMLAPSRKRVVAPIVPGQLFQWSNGLRKPFPEDWRFPTAPLEDLWVFWFRGDAKTQVGPFRLLPALHIDEKRGKQLYNTCLFLISKLIAIAKKAKWVSSANKIAQLPSDEFMALFSKAFDVLLPRAHSE</sequence>
<evidence type="ECO:0000256" key="2">
    <source>
        <dbReference type="SAM" id="MobiDB-lite"/>
    </source>
</evidence>
<reference evidence="3" key="2">
    <citation type="submission" date="2019-06" db="EMBL/GenBank/DDBJ databases">
        <title>Genomics analysis of Aphanomyces spp. identifies a new class of oomycete effector associated with host adaptation.</title>
        <authorList>
            <person name="Gaulin E."/>
        </authorList>
    </citation>
    <scope>NUCLEOTIDE SEQUENCE</scope>
    <source>
        <strain evidence="3">CBS 578.67</strain>
    </source>
</reference>
<feature type="compositionally biased region" description="Polar residues" evidence="2">
    <location>
        <begin position="216"/>
        <end position="226"/>
    </location>
</feature>
<feature type="region of interest" description="Disordered" evidence="2">
    <location>
        <begin position="193"/>
        <end position="230"/>
    </location>
</feature>
<dbReference type="EMBL" id="VJMH01000062">
    <property type="protein sequence ID" value="KAF0719552.1"/>
    <property type="molecule type" value="Genomic_DNA"/>
</dbReference>
<accession>A0A485K4A5</accession>
<keyword evidence="1" id="KW-0175">Coiled coil</keyword>
<protein>
    <submittedName>
        <fullName evidence="4">Aste57867_946 protein</fullName>
    </submittedName>
</protein>
<gene>
    <name evidence="4" type="primary">Aste57867_946</name>
    <name evidence="3" type="ORF">As57867_000945</name>
    <name evidence="4" type="ORF">ASTE57867_946</name>
</gene>
<name>A0A485K4A5_9STRA</name>
<evidence type="ECO:0000313" key="4">
    <source>
        <dbReference type="EMBL" id="VFT78169.1"/>
    </source>
</evidence>
<keyword evidence="5" id="KW-1185">Reference proteome</keyword>
<dbReference type="Proteomes" id="UP000332933">
    <property type="component" value="Unassembled WGS sequence"/>
</dbReference>
<evidence type="ECO:0000256" key="1">
    <source>
        <dbReference type="SAM" id="Coils"/>
    </source>
</evidence>
<feature type="region of interest" description="Disordered" evidence="2">
    <location>
        <begin position="158"/>
        <end position="179"/>
    </location>
</feature>
<dbReference type="AlphaFoldDB" id="A0A485K4A5"/>
<evidence type="ECO:0000313" key="5">
    <source>
        <dbReference type="Proteomes" id="UP000332933"/>
    </source>
</evidence>
<dbReference type="EMBL" id="CAADRA010000062">
    <property type="protein sequence ID" value="VFT78169.1"/>
    <property type="molecule type" value="Genomic_DNA"/>
</dbReference>
<organism evidence="4 5">
    <name type="scientific">Aphanomyces stellatus</name>
    <dbReference type="NCBI Taxonomy" id="120398"/>
    <lineage>
        <taxon>Eukaryota</taxon>
        <taxon>Sar</taxon>
        <taxon>Stramenopiles</taxon>
        <taxon>Oomycota</taxon>
        <taxon>Saprolegniomycetes</taxon>
        <taxon>Saprolegniales</taxon>
        <taxon>Verrucalvaceae</taxon>
        <taxon>Aphanomyces</taxon>
    </lineage>
</organism>
<proteinExistence type="predicted"/>